<proteinExistence type="predicted"/>
<accession>A0A9W8VEL1</accession>
<gene>
    <name evidence="1" type="ORF">NW762_009206</name>
</gene>
<evidence type="ECO:0000313" key="1">
    <source>
        <dbReference type="EMBL" id="KAJ4256130.1"/>
    </source>
</evidence>
<evidence type="ECO:0000313" key="2">
    <source>
        <dbReference type="Proteomes" id="UP001152049"/>
    </source>
</evidence>
<dbReference type="AlphaFoldDB" id="A0A9W8VEL1"/>
<dbReference type="Proteomes" id="UP001152049">
    <property type="component" value="Unassembled WGS sequence"/>
</dbReference>
<organism evidence="1 2">
    <name type="scientific">Fusarium torreyae</name>
    <dbReference type="NCBI Taxonomy" id="1237075"/>
    <lineage>
        <taxon>Eukaryota</taxon>
        <taxon>Fungi</taxon>
        <taxon>Dikarya</taxon>
        <taxon>Ascomycota</taxon>
        <taxon>Pezizomycotina</taxon>
        <taxon>Sordariomycetes</taxon>
        <taxon>Hypocreomycetidae</taxon>
        <taxon>Hypocreales</taxon>
        <taxon>Nectriaceae</taxon>
        <taxon>Fusarium</taxon>
    </lineage>
</organism>
<dbReference type="OrthoDB" id="2157530at2759"/>
<dbReference type="EMBL" id="JAOQAZ010000019">
    <property type="protein sequence ID" value="KAJ4256130.1"/>
    <property type="molecule type" value="Genomic_DNA"/>
</dbReference>
<comment type="caution">
    <text evidence="1">The sequence shown here is derived from an EMBL/GenBank/DDBJ whole genome shotgun (WGS) entry which is preliminary data.</text>
</comment>
<reference evidence="1" key="1">
    <citation type="submission" date="2022-09" db="EMBL/GenBank/DDBJ databases">
        <title>Fusarium specimens isolated from Avocado Roots.</title>
        <authorList>
            <person name="Stajich J."/>
            <person name="Roper C."/>
            <person name="Heimlech-Rivalta G."/>
        </authorList>
    </citation>
    <scope>NUCLEOTIDE SEQUENCE</scope>
    <source>
        <strain evidence="1">CF00136</strain>
    </source>
</reference>
<protein>
    <submittedName>
        <fullName evidence="1">Uncharacterized protein</fullName>
    </submittedName>
</protein>
<keyword evidence="2" id="KW-1185">Reference proteome</keyword>
<sequence>MFIYNSLARDALEIRLVHVEEKSHQVGLMPTVFSRADRVYSWLEQGFLGTDTAMDFISRVGPRAMAVDASKMVDHSEEIRNFIIESYPSPIEVGAFTPEESAELFQSEEQRSFIKQNCPNFIEAEAFEAENPVGLVHRPTELAMFVLDLLNEPGLQDKPTSDEL</sequence>
<name>A0A9W8VEL1_9HYPO</name>